<protein>
    <submittedName>
        <fullName evidence="2">Uncharacterized protein</fullName>
    </submittedName>
</protein>
<reference evidence="2 3" key="1">
    <citation type="journal article" date="2018" name="Sci. Rep.">
        <title>Comparative genomics provides insights into the lifestyle and reveals functional heterogeneity of dark septate endophytic fungi.</title>
        <authorList>
            <person name="Knapp D.G."/>
            <person name="Nemeth J.B."/>
            <person name="Barry K."/>
            <person name="Hainaut M."/>
            <person name="Henrissat B."/>
            <person name="Johnson J."/>
            <person name="Kuo A."/>
            <person name="Lim J.H.P."/>
            <person name="Lipzen A."/>
            <person name="Nolan M."/>
            <person name="Ohm R.A."/>
            <person name="Tamas L."/>
            <person name="Grigoriev I.V."/>
            <person name="Spatafora J.W."/>
            <person name="Nagy L.G."/>
            <person name="Kovacs G.M."/>
        </authorList>
    </citation>
    <scope>NUCLEOTIDE SEQUENCE [LARGE SCALE GENOMIC DNA]</scope>
    <source>
        <strain evidence="2 3">DSE2036</strain>
    </source>
</reference>
<keyword evidence="3" id="KW-1185">Reference proteome</keyword>
<dbReference type="EMBL" id="KZ805376">
    <property type="protein sequence ID" value="PVI00297.1"/>
    <property type="molecule type" value="Genomic_DNA"/>
</dbReference>
<feature type="region of interest" description="Disordered" evidence="1">
    <location>
        <begin position="1"/>
        <end position="36"/>
    </location>
</feature>
<evidence type="ECO:0000313" key="3">
    <source>
        <dbReference type="Proteomes" id="UP000244855"/>
    </source>
</evidence>
<name>A0A2V1DQ49_9PLEO</name>
<dbReference type="AlphaFoldDB" id="A0A2V1DQ49"/>
<gene>
    <name evidence="2" type="ORF">DM02DRAFT_655624</name>
</gene>
<evidence type="ECO:0000256" key="1">
    <source>
        <dbReference type="SAM" id="MobiDB-lite"/>
    </source>
</evidence>
<dbReference type="Proteomes" id="UP000244855">
    <property type="component" value="Unassembled WGS sequence"/>
</dbReference>
<accession>A0A2V1DQ49</accession>
<sequence>MPNDKKRPAPAPVAPRSQEESEPPPRKKSRGKQPTPVSFQLYDRMHTALNSYPKGEAIRQFNLELSFCSLNLVEQPEKMTGEEFLEIAVERCNLAKEWLKQTHFASEVVELVYNTYLLWEVEALWLYPILREHYQLDRSEDGADITEKLRQLLPQAAFAPNPSAPDGLNTSMNGKGDIKLEEVEEDQIGPVDDEDLDIDLDALVKEADDMHDGLVSISTDALTISPSPAEALKASVAALQASTAALKALTATVKASKAAVEASATAVKASAAFMNASAIGINPSSAAAPRKERHH</sequence>
<organism evidence="2 3">
    <name type="scientific">Periconia macrospinosa</name>
    <dbReference type="NCBI Taxonomy" id="97972"/>
    <lineage>
        <taxon>Eukaryota</taxon>
        <taxon>Fungi</taxon>
        <taxon>Dikarya</taxon>
        <taxon>Ascomycota</taxon>
        <taxon>Pezizomycotina</taxon>
        <taxon>Dothideomycetes</taxon>
        <taxon>Pleosporomycetidae</taxon>
        <taxon>Pleosporales</taxon>
        <taxon>Massarineae</taxon>
        <taxon>Periconiaceae</taxon>
        <taxon>Periconia</taxon>
    </lineage>
</organism>
<evidence type="ECO:0000313" key="2">
    <source>
        <dbReference type="EMBL" id="PVI00297.1"/>
    </source>
</evidence>
<proteinExistence type="predicted"/>